<organism evidence="6 7">
    <name type="scientific">Ephemerocybe angulata</name>
    <dbReference type="NCBI Taxonomy" id="980116"/>
    <lineage>
        <taxon>Eukaryota</taxon>
        <taxon>Fungi</taxon>
        <taxon>Dikarya</taxon>
        <taxon>Basidiomycota</taxon>
        <taxon>Agaricomycotina</taxon>
        <taxon>Agaricomycetes</taxon>
        <taxon>Agaricomycetidae</taxon>
        <taxon>Agaricales</taxon>
        <taxon>Agaricineae</taxon>
        <taxon>Psathyrellaceae</taxon>
        <taxon>Ephemerocybe</taxon>
    </lineage>
</organism>
<feature type="region of interest" description="Disordered" evidence="5">
    <location>
        <begin position="943"/>
        <end position="966"/>
    </location>
</feature>
<dbReference type="PROSITE" id="PS50294">
    <property type="entry name" value="WD_REPEATS_REGION"/>
    <property type="match status" value="3"/>
</dbReference>
<accession>A0A8H6HTA2</accession>
<feature type="repeat" description="WD" evidence="4">
    <location>
        <begin position="195"/>
        <end position="227"/>
    </location>
</feature>
<dbReference type="AlphaFoldDB" id="A0A8H6HTA2"/>
<dbReference type="CDD" id="cd00200">
    <property type="entry name" value="WD40"/>
    <property type="match status" value="1"/>
</dbReference>
<dbReference type="Pfam" id="PF00400">
    <property type="entry name" value="WD40"/>
    <property type="match status" value="4"/>
</dbReference>
<reference evidence="6 7" key="1">
    <citation type="submission" date="2020-07" db="EMBL/GenBank/DDBJ databases">
        <title>Comparative genomics of pyrophilous fungi reveals a link between fire events and developmental genes.</title>
        <authorList>
            <consortium name="DOE Joint Genome Institute"/>
            <person name="Steindorff A.S."/>
            <person name="Carver A."/>
            <person name="Calhoun S."/>
            <person name="Stillman K."/>
            <person name="Liu H."/>
            <person name="Lipzen A."/>
            <person name="Pangilinan J."/>
            <person name="Labutti K."/>
            <person name="Bruns T.D."/>
            <person name="Grigoriev I.V."/>
        </authorList>
    </citation>
    <scope>NUCLEOTIDE SEQUENCE [LARGE SCALE GENOMIC DNA]</scope>
    <source>
        <strain evidence="6 7">CBS 144469</strain>
    </source>
</reference>
<comment type="similarity">
    <text evidence="1">Belongs to the WD repeat WDR48 family.</text>
</comment>
<dbReference type="SMART" id="SM00320">
    <property type="entry name" value="WD40"/>
    <property type="match status" value="8"/>
</dbReference>
<dbReference type="PROSITE" id="PS00678">
    <property type="entry name" value="WD_REPEATS_1"/>
    <property type="match status" value="1"/>
</dbReference>
<dbReference type="Proteomes" id="UP000521943">
    <property type="component" value="Unassembled WGS sequence"/>
</dbReference>
<feature type="repeat" description="WD" evidence="4">
    <location>
        <begin position="239"/>
        <end position="273"/>
    </location>
</feature>
<keyword evidence="3" id="KW-0677">Repeat</keyword>
<gene>
    <name evidence="6" type="ORF">DFP72DRAFT_904744</name>
</gene>
<dbReference type="InterPro" id="IPR021772">
    <property type="entry name" value="WDR48/Bun107"/>
</dbReference>
<dbReference type="InterPro" id="IPR051246">
    <property type="entry name" value="WDR48"/>
</dbReference>
<feature type="repeat" description="WD" evidence="4">
    <location>
        <begin position="289"/>
        <end position="330"/>
    </location>
</feature>
<dbReference type="InterPro" id="IPR036322">
    <property type="entry name" value="WD40_repeat_dom_sf"/>
</dbReference>
<dbReference type="EMBL" id="JACGCI010000044">
    <property type="protein sequence ID" value="KAF6752381.1"/>
    <property type="molecule type" value="Genomic_DNA"/>
</dbReference>
<evidence type="ECO:0008006" key="8">
    <source>
        <dbReference type="Google" id="ProtNLM"/>
    </source>
</evidence>
<dbReference type="InterPro" id="IPR015943">
    <property type="entry name" value="WD40/YVTN_repeat-like_dom_sf"/>
</dbReference>
<feature type="region of interest" description="Disordered" evidence="5">
    <location>
        <begin position="786"/>
        <end position="844"/>
    </location>
</feature>
<dbReference type="PANTHER" id="PTHR19862">
    <property type="entry name" value="WD REPEAT-CONTAINING PROTEIN 48"/>
    <property type="match status" value="1"/>
</dbReference>
<keyword evidence="2 4" id="KW-0853">WD repeat</keyword>
<dbReference type="Gene3D" id="2.130.10.10">
    <property type="entry name" value="YVTN repeat-like/Quinoprotein amine dehydrogenase"/>
    <property type="match status" value="2"/>
</dbReference>
<protein>
    <recommendedName>
        <fullName evidence="8">WD40 repeat-like protein</fullName>
    </recommendedName>
</protein>
<feature type="repeat" description="WD" evidence="4">
    <location>
        <begin position="331"/>
        <end position="372"/>
    </location>
</feature>
<evidence type="ECO:0000256" key="4">
    <source>
        <dbReference type="PROSITE-ProRule" id="PRU00221"/>
    </source>
</evidence>
<feature type="region of interest" description="Disordered" evidence="5">
    <location>
        <begin position="470"/>
        <end position="521"/>
    </location>
</feature>
<dbReference type="InterPro" id="IPR020472">
    <property type="entry name" value="WD40_PAC1"/>
</dbReference>
<feature type="compositionally biased region" description="Polar residues" evidence="5">
    <location>
        <begin position="505"/>
        <end position="514"/>
    </location>
</feature>
<dbReference type="GO" id="GO:0000724">
    <property type="term" value="P:double-strand break repair via homologous recombination"/>
    <property type="evidence" value="ECO:0007669"/>
    <property type="project" value="TreeGrafter"/>
</dbReference>
<comment type="caution">
    <text evidence="6">The sequence shown here is derived from an EMBL/GenBank/DDBJ whole genome shotgun (WGS) entry which is preliminary data.</text>
</comment>
<sequence>MAQPRRRVSFVVPPPTTHVTRLRLPAHGMQRLGATGPLLVPYETQDTPHVEETPPWARHPRHRLGISSLALDSSTQLAGQNTPGGILYSGGRDGLIIAWDLGVPMKKRRTKLSVTPSRKNDHWEYMTGWADDAIEEEGEEDDRVGTDGDVLGDVTSSLKRSRQASVSGETPIEQQWEADMASFRPGSHSEFRQCAQAHSDWINDILLCNHNQTVISASSDGTIKSWNPHAPVPSDPSVIGSHTDYVRCLSLCREQNWVASGSFDRTIKLWDISRSGHSDPLVTLNPADASAPKSSVYAIASDPFGRTIASGSPERVVRMWDPRSAKRTGKLVGHTDNIRAILISDDSKYLLTGSADASIKLWSLTSQRCLHTFTHHAESVWSLYSTHPNLETFYSGDRCGLVCRVDVEGCGDLSDGECVLLCNDTGDAPRPAMEGINRLAVLNDSLLWTATGTSTIKRWHIPPKRAQVPSYSQYDADGERFSPAHSPNLSPAKRRIPIPHELASEASTRPSTGHSSRERGHSIDATYHGVPFDSLVKLLSPNDPFTPITQGRNRDPEVATLYSAASIMSVQRGNSSRMQIQSSFQNTHGSPLQSSRTEDTMMATNVARANYEERELASEATPYCSEPDDVLVGEDGLVRSVILNDRVHALTVDTSGEVAVWDIVRGLCLGRYLADDVASASHSGSVDAGNGEGERSPREALEAVRERIEGEAVVSTWCTADTKAGVLAIHLTDRCFDAEVYADEVGFSHDDKYFNDESKLNIGKWVLRNLFFGFIREELHLKKVQESPVSKDGFLPPSVTRGADRTHVPPPESPRKPRHRPSSSVDSNRRRSRNGPSSTAVIHSPKMIPAIPPVITSFPRTSPLLTPLIPLIPAKEMLPPILQSPVASPGEINPQTPSASNHQRSRSGTVDGYVNRTPSTGAGTVKDDYFTLRTRQQSLPVIGFDETPATPGTPKAEPPTPSTPGGLMGRLKNFGKIAKRPVSDAASPTLGALTPTAETLATFEDIAPEVPKTPMQQLLAGPLTPPGNVDAPLHAFPPQTVVLITEEAAPAYRVVYRGHVASIHHDTAALEEVMPMWLAEYLLLSKVPPSAPLAKFSFILLPWNKDPDVEPLPELLNTAQSKLTASRYLRVAKILQHVYDKLEKVAASESSKVPSVRSSLDANHQHSTLTESSSGSASRPRPEDQYEILCSEALLPLDMTLAAVRQYVWRQSGELVMHYRRKVHHRDKVGAPF</sequence>
<dbReference type="OrthoDB" id="2421129at2759"/>
<feature type="compositionally biased region" description="Low complexity" evidence="5">
    <location>
        <begin position="1167"/>
        <end position="1178"/>
    </location>
</feature>
<dbReference type="PANTHER" id="PTHR19862:SF14">
    <property type="entry name" value="WD REPEAT-CONTAINING PROTEIN 48"/>
    <property type="match status" value="1"/>
</dbReference>
<dbReference type="InterPro" id="IPR001680">
    <property type="entry name" value="WD40_rpt"/>
</dbReference>
<dbReference type="SUPFAM" id="SSF50978">
    <property type="entry name" value="WD40 repeat-like"/>
    <property type="match status" value="1"/>
</dbReference>
<evidence type="ECO:0000256" key="3">
    <source>
        <dbReference type="ARBA" id="ARBA00022737"/>
    </source>
</evidence>
<dbReference type="Pfam" id="PF11816">
    <property type="entry name" value="DUF3337"/>
    <property type="match status" value="1"/>
</dbReference>
<evidence type="ECO:0000256" key="1">
    <source>
        <dbReference type="ARBA" id="ARBA00006917"/>
    </source>
</evidence>
<evidence type="ECO:0000256" key="5">
    <source>
        <dbReference type="SAM" id="MobiDB-lite"/>
    </source>
</evidence>
<dbReference type="PROSITE" id="PS50082">
    <property type="entry name" value="WD_REPEATS_2"/>
    <property type="match status" value="4"/>
</dbReference>
<evidence type="ECO:0000313" key="7">
    <source>
        <dbReference type="Proteomes" id="UP000521943"/>
    </source>
</evidence>
<feature type="compositionally biased region" description="Polar residues" evidence="5">
    <location>
        <begin position="893"/>
        <end position="908"/>
    </location>
</feature>
<feature type="region of interest" description="Disordered" evidence="5">
    <location>
        <begin position="883"/>
        <end position="925"/>
    </location>
</feature>
<keyword evidence="7" id="KW-1185">Reference proteome</keyword>
<dbReference type="InterPro" id="IPR019775">
    <property type="entry name" value="WD40_repeat_CS"/>
</dbReference>
<feature type="region of interest" description="Disordered" evidence="5">
    <location>
        <begin position="1153"/>
        <end position="1182"/>
    </location>
</feature>
<dbReference type="PRINTS" id="PR00320">
    <property type="entry name" value="GPROTEINBRPT"/>
</dbReference>
<proteinExistence type="inferred from homology"/>
<evidence type="ECO:0000256" key="2">
    <source>
        <dbReference type="ARBA" id="ARBA00022574"/>
    </source>
</evidence>
<name>A0A8H6HTA2_9AGAR</name>
<dbReference type="GO" id="GO:0043130">
    <property type="term" value="F:ubiquitin binding"/>
    <property type="evidence" value="ECO:0007669"/>
    <property type="project" value="TreeGrafter"/>
</dbReference>
<evidence type="ECO:0000313" key="6">
    <source>
        <dbReference type="EMBL" id="KAF6752381.1"/>
    </source>
</evidence>